<feature type="transmembrane region" description="Helical" evidence="2">
    <location>
        <begin position="130"/>
        <end position="147"/>
    </location>
</feature>
<accession>A0A239P1L5</accession>
<dbReference type="Gene3D" id="3.40.50.300">
    <property type="entry name" value="P-loop containing nucleotide triphosphate hydrolases"/>
    <property type="match status" value="1"/>
</dbReference>
<evidence type="ECO:0000313" key="3">
    <source>
        <dbReference type="EMBL" id="SNT60613.1"/>
    </source>
</evidence>
<protein>
    <recommendedName>
        <fullName evidence="5">FtsK domain-containing protein</fullName>
    </recommendedName>
</protein>
<feature type="compositionally biased region" description="Acidic residues" evidence="1">
    <location>
        <begin position="585"/>
        <end position="601"/>
    </location>
</feature>
<gene>
    <name evidence="3" type="ORF">SAMN05216276_107832</name>
</gene>
<evidence type="ECO:0000313" key="4">
    <source>
        <dbReference type="Proteomes" id="UP000198282"/>
    </source>
</evidence>
<feature type="transmembrane region" description="Helical" evidence="2">
    <location>
        <begin position="73"/>
        <end position="93"/>
    </location>
</feature>
<dbReference type="EMBL" id="FZOD01000078">
    <property type="protein sequence ID" value="SNT60613.1"/>
    <property type="molecule type" value="Genomic_DNA"/>
</dbReference>
<evidence type="ECO:0000256" key="1">
    <source>
        <dbReference type="SAM" id="MobiDB-lite"/>
    </source>
</evidence>
<reference evidence="3 4" key="1">
    <citation type="submission" date="2017-06" db="EMBL/GenBank/DDBJ databases">
        <authorList>
            <person name="Kim H.J."/>
            <person name="Triplett B.A."/>
        </authorList>
    </citation>
    <scope>NUCLEOTIDE SEQUENCE [LARGE SCALE GENOMIC DNA]</scope>
    <source>
        <strain evidence="3 4">CGMCC 4.2132</strain>
    </source>
</reference>
<dbReference type="SUPFAM" id="SSF52540">
    <property type="entry name" value="P-loop containing nucleoside triphosphate hydrolases"/>
    <property type="match status" value="1"/>
</dbReference>
<proteinExistence type="predicted"/>
<keyword evidence="2" id="KW-1133">Transmembrane helix</keyword>
<feature type="compositionally biased region" description="Low complexity" evidence="1">
    <location>
        <begin position="548"/>
        <end position="565"/>
    </location>
</feature>
<keyword evidence="2" id="KW-0472">Membrane</keyword>
<evidence type="ECO:0008006" key="5">
    <source>
        <dbReference type="Google" id="ProtNLM"/>
    </source>
</evidence>
<sequence>MRRRTVHDVMGRRNKTKQTAAGAQVVHVETDSSRLSGGWLLVHGLPLATPGIGCAIFAILIVLAHAQWGGDPVWTPLLSILFLLIGALVTFFAHLSAGPRMLLRVLMVVTGSLATGSLVLGLVVGMGAIWPAYILCSLVVWVLWGIWRGTKYAGATPTADGAGNPLMEAIKQAKVQFNNPTVDERGVVRATVETLSGGTLENARALMPMISAEARAVPGSTNLAGDLDVDGRGVVEIATRDNLKHGVPWPGVSGIGSLPTEPFAIGEYQTGPCQVQILGDLSKDRRAPDIKHLKIGGVTGSGKSTGARIFLASQLVKRRLNIIGIDLSKGLQTFGPFAHGMTWVITNEEEARLFLHRLKHVIKGRNNHLTSEKLMRWSPTSSLNVLEIWVEESKEFRKFQTLYGDLVADARSAGIFFVSSTQHWNYRNVSTDTRANHGAAIMFGVESYENAEQILPKDALAALGKNLQYWGANKPGYCYVTGLSIPMNRWGSMLRIYDPTDEQLTEAVELGAPHRDAMDPVTAHLFGELFTQRTRYPRSIWGATSGQDATATPAPAAAPQAPPAAAHRDPDTTAPARWPSTPTLTDDEQEMTEMADDETAEEREAMYEALRTSRRRHLGEDAHPSDLADVDPEDVISGVIVGPDTDGNEGDDEPETPRPSTEEAQRIWDMALDDWYREGRTTVRTADLVELLANVQRARKFLYRQTERWEQLGCVAPRPDAAGWDLIASPMQTTTRT</sequence>
<feature type="transmembrane region" description="Helical" evidence="2">
    <location>
        <begin position="40"/>
        <end position="67"/>
    </location>
</feature>
<organism evidence="3 4">
    <name type="scientific">Streptosporangium subroseum</name>
    <dbReference type="NCBI Taxonomy" id="106412"/>
    <lineage>
        <taxon>Bacteria</taxon>
        <taxon>Bacillati</taxon>
        <taxon>Actinomycetota</taxon>
        <taxon>Actinomycetes</taxon>
        <taxon>Streptosporangiales</taxon>
        <taxon>Streptosporangiaceae</taxon>
        <taxon>Streptosporangium</taxon>
    </lineage>
</organism>
<name>A0A239P1L5_9ACTN</name>
<feature type="region of interest" description="Disordered" evidence="1">
    <location>
        <begin position="543"/>
        <end position="602"/>
    </location>
</feature>
<dbReference type="Proteomes" id="UP000198282">
    <property type="component" value="Unassembled WGS sequence"/>
</dbReference>
<keyword evidence="4" id="KW-1185">Reference proteome</keyword>
<dbReference type="InterPro" id="IPR027417">
    <property type="entry name" value="P-loop_NTPase"/>
</dbReference>
<feature type="transmembrane region" description="Helical" evidence="2">
    <location>
        <begin position="105"/>
        <end position="124"/>
    </location>
</feature>
<evidence type="ECO:0000256" key="2">
    <source>
        <dbReference type="SAM" id="Phobius"/>
    </source>
</evidence>
<feature type="region of interest" description="Disordered" evidence="1">
    <location>
        <begin position="640"/>
        <end position="663"/>
    </location>
</feature>
<keyword evidence="2" id="KW-0812">Transmembrane</keyword>
<dbReference type="AlphaFoldDB" id="A0A239P1L5"/>